<organism evidence="5 6">
    <name type="scientific">Patulibacter brassicae</name>
    <dbReference type="NCBI Taxonomy" id="1705717"/>
    <lineage>
        <taxon>Bacteria</taxon>
        <taxon>Bacillati</taxon>
        <taxon>Actinomycetota</taxon>
        <taxon>Thermoleophilia</taxon>
        <taxon>Solirubrobacterales</taxon>
        <taxon>Patulibacteraceae</taxon>
        <taxon>Patulibacter</taxon>
    </lineage>
</organism>
<protein>
    <recommendedName>
        <fullName evidence="3">GTP cyclohydrolase 1 type 2 homolog</fullName>
    </recommendedName>
</protein>
<sequence>MALLRDLLADLDDLLEPGRYRDFCPNGLQVPPPAGLDAEIRTVVTAVSADRQALGEAVALGGDLVIVHHGLFWDGDPRALEPPLAERLRLVLGAGLALASYHLPLDGHPTVGNNALLAEALGASSAPWAGSGDPAIGVEARFEEPLPLAALASRVAVVTGREPLVLPGEAERPVARLGIVSGAAAGLLPRAAEDGLDALLTGEPREPTRGLALELGVHAICAGHHATETRGVQALGARLARHHGVSHRFVDTGNPV</sequence>
<dbReference type="SUPFAM" id="SSF102705">
    <property type="entry name" value="NIF3 (NGG1p interacting factor 3)-like"/>
    <property type="match status" value="1"/>
</dbReference>
<keyword evidence="6" id="KW-1185">Reference proteome</keyword>
<dbReference type="NCBIfam" id="TIGR00486">
    <property type="entry name" value="YbgI_SA1388"/>
    <property type="match status" value="1"/>
</dbReference>
<name>A0ABU4VQ06_9ACTN</name>
<dbReference type="RefSeq" id="WP_319955079.1">
    <property type="nucleotide sequence ID" value="NZ_JAXAVX010000009.1"/>
</dbReference>
<reference evidence="5 6" key="1">
    <citation type="submission" date="2023-11" db="EMBL/GenBank/DDBJ databases">
        <authorList>
            <person name="Xu M."/>
            <person name="Jiang T."/>
        </authorList>
    </citation>
    <scope>NUCLEOTIDE SEQUENCE [LARGE SCALE GENOMIC DNA]</scope>
    <source>
        <strain evidence="5 6">SD</strain>
    </source>
</reference>
<dbReference type="Pfam" id="PF01784">
    <property type="entry name" value="DUF34_NIF3"/>
    <property type="match status" value="1"/>
</dbReference>
<evidence type="ECO:0000256" key="4">
    <source>
        <dbReference type="ARBA" id="ARBA00022723"/>
    </source>
</evidence>
<evidence type="ECO:0000256" key="2">
    <source>
        <dbReference type="ARBA" id="ARBA00011643"/>
    </source>
</evidence>
<keyword evidence="4" id="KW-0479">Metal-binding</keyword>
<dbReference type="PANTHER" id="PTHR13799:SF14">
    <property type="entry name" value="GTP CYCLOHYDROLASE 1 TYPE 2 HOMOLOG"/>
    <property type="match status" value="1"/>
</dbReference>
<dbReference type="Gene3D" id="3.40.1390.30">
    <property type="entry name" value="NIF3 (NGG1p interacting factor 3)-like"/>
    <property type="match status" value="2"/>
</dbReference>
<dbReference type="Proteomes" id="UP001277761">
    <property type="component" value="Unassembled WGS sequence"/>
</dbReference>
<comment type="similarity">
    <text evidence="1">Belongs to the GTP cyclohydrolase I type 2/NIF3 family.</text>
</comment>
<evidence type="ECO:0000313" key="6">
    <source>
        <dbReference type="Proteomes" id="UP001277761"/>
    </source>
</evidence>
<comment type="subunit">
    <text evidence="2">Homohexamer.</text>
</comment>
<evidence type="ECO:0000256" key="1">
    <source>
        <dbReference type="ARBA" id="ARBA00006964"/>
    </source>
</evidence>
<evidence type="ECO:0000256" key="3">
    <source>
        <dbReference type="ARBA" id="ARBA00022112"/>
    </source>
</evidence>
<gene>
    <name evidence="5" type="ORF">SK069_15115</name>
</gene>
<dbReference type="InterPro" id="IPR002678">
    <property type="entry name" value="DUF34/NIF3"/>
</dbReference>
<comment type="caution">
    <text evidence="5">The sequence shown here is derived from an EMBL/GenBank/DDBJ whole genome shotgun (WGS) entry which is preliminary data.</text>
</comment>
<evidence type="ECO:0000313" key="5">
    <source>
        <dbReference type="EMBL" id="MDX8152928.1"/>
    </source>
</evidence>
<accession>A0ABU4VQ06</accession>
<dbReference type="EMBL" id="JAXAVX010000009">
    <property type="protein sequence ID" value="MDX8152928.1"/>
    <property type="molecule type" value="Genomic_DNA"/>
</dbReference>
<proteinExistence type="inferred from homology"/>
<dbReference type="PANTHER" id="PTHR13799">
    <property type="entry name" value="NGG1 INTERACTING FACTOR 3"/>
    <property type="match status" value="1"/>
</dbReference>
<dbReference type="InterPro" id="IPR036069">
    <property type="entry name" value="DUF34/NIF3_sf"/>
</dbReference>